<dbReference type="InParanoid" id="A3LRN5"/>
<feature type="transmembrane region" description="Helical" evidence="1">
    <location>
        <begin position="24"/>
        <end position="42"/>
    </location>
</feature>
<feature type="transmembrane region" description="Helical" evidence="1">
    <location>
        <begin position="54"/>
        <end position="72"/>
    </location>
</feature>
<keyword evidence="1" id="KW-0812">Transmembrane</keyword>
<dbReference type="GO" id="GO:0016020">
    <property type="term" value="C:membrane"/>
    <property type="evidence" value="ECO:0007669"/>
    <property type="project" value="GOC"/>
</dbReference>
<keyword evidence="3" id="KW-1185">Reference proteome</keyword>
<dbReference type="Pfam" id="PF06127">
    <property type="entry name" value="Mpo1-like"/>
    <property type="match status" value="1"/>
</dbReference>
<dbReference type="GO" id="GO:0005783">
    <property type="term" value="C:endoplasmic reticulum"/>
    <property type="evidence" value="ECO:0007669"/>
    <property type="project" value="TreeGrafter"/>
</dbReference>
<dbReference type="GeneID" id="4838117"/>
<accession>A3LRN5</accession>
<dbReference type="PANTHER" id="PTHR28026">
    <property type="entry name" value="DUF962 DOMAIN PROTEIN (AFU_ORTHOLOGUE AFUA_8G05310)"/>
    <property type="match status" value="1"/>
</dbReference>
<keyword evidence="1" id="KW-1133">Transmembrane helix</keyword>
<dbReference type="eggNOG" id="KOG3292">
    <property type="taxonomic scope" value="Eukaryota"/>
</dbReference>
<dbReference type="InterPro" id="IPR009305">
    <property type="entry name" value="Mpo1-like"/>
</dbReference>
<reference evidence="2 3" key="1">
    <citation type="journal article" date="2007" name="Nat. Biotechnol.">
        <title>Genome sequence of the lignocellulose-bioconverting and xylose-fermenting yeast Pichia stipitis.</title>
        <authorList>
            <person name="Jeffries T.W."/>
            <person name="Grigoriev I.V."/>
            <person name="Grimwood J."/>
            <person name="Laplaza J.M."/>
            <person name="Aerts A."/>
            <person name="Salamov A."/>
            <person name="Schmutz J."/>
            <person name="Lindquist E."/>
            <person name="Dehal P."/>
            <person name="Shapiro H."/>
            <person name="Jin Y.S."/>
            <person name="Passoth V."/>
            <person name="Richardson P.M."/>
        </authorList>
    </citation>
    <scope>NUCLEOTIDE SEQUENCE [LARGE SCALE GENOMIC DNA]</scope>
    <source>
        <strain evidence="3">ATCC 58785 / CBS 6054 / NBRC 10063 / NRRL Y-11545</strain>
    </source>
</reference>
<dbReference type="PANTHER" id="PTHR28026:SF9">
    <property type="entry name" value="2-HYDROXY-PALMITIC ACID DIOXYGENASE MPO1"/>
    <property type="match status" value="1"/>
</dbReference>
<dbReference type="FunCoup" id="A3LRN5">
    <property type="interactions" value="135"/>
</dbReference>
<protein>
    <submittedName>
        <fullName evidence="2">Hypothetical membrane protein</fullName>
    </submittedName>
</protein>
<evidence type="ECO:0000313" key="3">
    <source>
        <dbReference type="Proteomes" id="UP000002258"/>
    </source>
</evidence>
<feature type="transmembrane region" description="Helical" evidence="1">
    <location>
        <begin position="147"/>
        <end position="165"/>
    </location>
</feature>
<dbReference type="OMA" id="IQFIGHY"/>
<keyword evidence="1" id="KW-0472">Membrane</keyword>
<proteinExistence type="predicted"/>
<feature type="transmembrane region" description="Helical" evidence="1">
    <location>
        <begin position="109"/>
        <end position="127"/>
    </location>
</feature>
<dbReference type="EMBL" id="CP000497">
    <property type="protein sequence ID" value="ABN65418.1"/>
    <property type="molecule type" value="Genomic_DNA"/>
</dbReference>
<dbReference type="KEGG" id="pic:PICST_44311"/>
<dbReference type="AlphaFoldDB" id="A3LRN5"/>
<sequence>MTALLDLESHLVFYRSYHFNQTNIAIHLCCIPIILLSSITFLSIREIPFLDNPYVNLGSILAFSFGTFYVLLDWKCGIPAFVVLTSYAIGLKNYYLNVGPTSLFTQDEIIRYAIYAHIGSWLAQFYGHGVHEKRAPALLDNLMQALVLAPFFVVFEIAFGLGYRLDLKKRMDNRAGVNIRNFKLQEKEKSK</sequence>
<organism evidence="2 3">
    <name type="scientific">Scheffersomyces stipitis (strain ATCC 58785 / CBS 6054 / NBRC 10063 / NRRL Y-11545)</name>
    <name type="common">Yeast</name>
    <name type="synonym">Pichia stipitis</name>
    <dbReference type="NCBI Taxonomy" id="322104"/>
    <lineage>
        <taxon>Eukaryota</taxon>
        <taxon>Fungi</taxon>
        <taxon>Dikarya</taxon>
        <taxon>Ascomycota</taxon>
        <taxon>Saccharomycotina</taxon>
        <taxon>Pichiomycetes</taxon>
        <taxon>Debaryomycetaceae</taxon>
        <taxon>Scheffersomyces</taxon>
    </lineage>
</organism>
<feature type="transmembrane region" description="Helical" evidence="1">
    <location>
        <begin position="78"/>
        <end position="97"/>
    </location>
</feature>
<dbReference type="GO" id="GO:0046521">
    <property type="term" value="P:sphingoid catabolic process"/>
    <property type="evidence" value="ECO:0007669"/>
    <property type="project" value="TreeGrafter"/>
</dbReference>
<dbReference type="HOGENOM" id="CLU_081702_1_1_1"/>
<name>A3LRN5_PICST</name>
<dbReference type="OrthoDB" id="2124888at2759"/>
<evidence type="ECO:0000256" key="1">
    <source>
        <dbReference type="SAM" id="Phobius"/>
    </source>
</evidence>
<gene>
    <name evidence="2" type="ORF">PICST_44311</name>
</gene>
<dbReference type="Proteomes" id="UP000002258">
    <property type="component" value="Chromosome 3"/>
</dbReference>
<evidence type="ECO:0000313" key="2">
    <source>
        <dbReference type="EMBL" id="ABN65418.1"/>
    </source>
</evidence>
<dbReference type="RefSeq" id="XP_001383447.1">
    <property type="nucleotide sequence ID" value="XM_001383410.1"/>
</dbReference>